<organism evidence="2 3">
    <name type="scientific">Caenorhabditis nigoni</name>
    <dbReference type="NCBI Taxonomy" id="1611254"/>
    <lineage>
        <taxon>Eukaryota</taxon>
        <taxon>Metazoa</taxon>
        <taxon>Ecdysozoa</taxon>
        <taxon>Nematoda</taxon>
        <taxon>Chromadorea</taxon>
        <taxon>Rhabditida</taxon>
        <taxon>Rhabditina</taxon>
        <taxon>Rhabditomorpha</taxon>
        <taxon>Rhabditoidea</taxon>
        <taxon>Rhabditidae</taxon>
        <taxon>Peloderinae</taxon>
        <taxon>Caenorhabditis</taxon>
    </lineage>
</organism>
<name>A0A2G5U366_9PELO</name>
<keyword evidence="1" id="KW-0812">Transmembrane</keyword>
<feature type="transmembrane region" description="Helical" evidence="1">
    <location>
        <begin position="91"/>
        <end position="113"/>
    </location>
</feature>
<dbReference type="PANTHER" id="PTHR34149">
    <property type="entry name" value="PROTEIN CBG11905-RELATED"/>
    <property type="match status" value="1"/>
</dbReference>
<dbReference type="PANTHER" id="PTHR34149:SF6">
    <property type="entry name" value="TRANSMEMBRANE PROTEIN"/>
    <property type="match status" value="1"/>
</dbReference>
<proteinExistence type="predicted"/>
<dbReference type="AlphaFoldDB" id="A0A2G5U366"/>
<evidence type="ECO:0000313" key="2">
    <source>
        <dbReference type="EMBL" id="PIC33994.1"/>
    </source>
</evidence>
<dbReference type="EMBL" id="PDUG01000004">
    <property type="protein sequence ID" value="PIC33994.1"/>
    <property type="molecule type" value="Genomic_DNA"/>
</dbReference>
<gene>
    <name evidence="2" type="primary">Cni-F42C5.6</name>
    <name evidence="2" type="synonym">Cnig_chr_IV.g13774</name>
    <name evidence="2" type="ORF">B9Z55_013774</name>
</gene>
<keyword evidence="3" id="KW-1185">Reference proteome</keyword>
<dbReference type="OrthoDB" id="5844979at2759"/>
<accession>A0A2G5U366</accession>
<sequence length="154" mass="17669">MLFSHQKVLFRFNILRFLIIFLFISWLSLGLEREVTEVQATVAVTTTLAVESDAIWCPTNRVGNQCPEETLLSFYKCCGHLNKECCFHMRVWIVIMIIVLPICLVLPATTFILRRLLCPSKQPARGPSTADRVRQLAAEDSTTYRRDSDDMVML</sequence>
<keyword evidence="1" id="KW-1133">Transmembrane helix</keyword>
<comment type="caution">
    <text evidence="2">The sequence shown here is derived from an EMBL/GenBank/DDBJ whole genome shotgun (WGS) entry which is preliminary data.</text>
</comment>
<dbReference type="Pfam" id="PF10853">
    <property type="entry name" value="DUF2650"/>
    <property type="match status" value="1"/>
</dbReference>
<feature type="transmembrane region" description="Helical" evidence="1">
    <location>
        <begin position="12"/>
        <end position="29"/>
    </location>
</feature>
<dbReference type="Proteomes" id="UP000230233">
    <property type="component" value="Chromosome IV"/>
</dbReference>
<protein>
    <submittedName>
        <fullName evidence="2">Uncharacterized protein</fullName>
    </submittedName>
</protein>
<evidence type="ECO:0000313" key="3">
    <source>
        <dbReference type="Proteomes" id="UP000230233"/>
    </source>
</evidence>
<keyword evidence="1" id="KW-0472">Membrane</keyword>
<reference evidence="3" key="1">
    <citation type="submission" date="2017-10" db="EMBL/GenBank/DDBJ databases">
        <title>Rapid genome shrinkage in a self-fertile nematode reveals novel sperm competition proteins.</title>
        <authorList>
            <person name="Yin D."/>
            <person name="Schwarz E.M."/>
            <person name="Thomas C.G."/>
            <person name="Felde R.L."/>
            <person name="Korf I.F."/>
            <person name="Cutter A.D."/>
            <person name="Schartner C.M."/>
            <person name="Ralston E.J."/>
            <person name="Meyer B.J."/>
            <person name="Haag E.S."/>
        </authorList>
    </citation>
    <scope>NUCLEOTIDE SEQUENCE [LARGE SCALE GENOMIC DNA]</scope>
    <source>
        <strain evidence="3">JU1422</strain>
    </source>
</reference>
<dbReference type="InterPro" id="IPR022559">
    <property type="entry name" value="SUP-1-like"/>
</dbReference>
<evidence type="ECO:0000256" key="1">
    <source>
        <dbReference type="SAM" id="Phobius"/>
    </source>
</evidence>